<sequence>MSVAPVKVRAVNSTDHLLALIRDIPDVADLLHSSFEFGIFRNEHGEAVRAASGASLEPIAGDWAGGTFFLCHDEDGRRPVIYASSEGQGGLIADDLKQALEIITGLAVWQDCLKFSGSGRLEAMEAAAVLLEKDRVSDEPAIVDHRAQVAAALSLDQMPMSELVARLRSAVMRTEPDHLVVTESGDEYESLFGEFVPTDNPGWR</sequence>
<keyword evidence="2" id="KW-1185">Reference proteome</keyword>
<evidence type="ECO:0000313" key="2">
    <source>
        <dbReference type="Proteomes" id="UP000620156"/>
    </source>
</evidence>
<comment type="caution">
    <text evidence="1">The sequence shown here is derived from an EMBL/GenBank/DDBJ whole genome shotgun (WGS) entry which is preliminary data.</text>
</comment>
<accession>A0A918EV59</accession>
<evidence type="ECO:0000313" key="1">
    <source>
        <dbReference type="EMBL" id="GGQ72817.1"/>
    </source>
</evidence>
<protein>
    <submittedName>
        <fullName evidence="1">Uncharacterized protein</fullName>
    </submittedName>
</protein>
<organism evidence="1 2">
    <name type="scientific">Streptomyces ruber</name>
    <dbReference type="NCBI Taxonomy" id="83378"/>
    <lineage>
        <taxon>Bacteria</taxon>
        <taxon>Bacillati</taxon>
        <taxon>Actinomycetota</taxon>
        <taxon>Actinomycetes</taxon>
        <taxon>Kitasatosporales</taxon>
        <taxon>Streptomycetaceae</taxon>
        <taxon>Streptomyces</taxon>
    </lineage>
</organism>
<gene>
    <name evidence="1" type="ORF">GCM10010145_48150</name>
</gene>
<dbReference type="EMBL" id="BMQK01000012">
    <property type="protein sequence ID" value="GGQ72817.1"/>
    <property type="molecule type" value="Genomic_DNA"/>
</dbReference>
<name>A0A918EV59_9ACTN</name>
<dbReference type="AlphaFoldDB" id="A0A918EV59"/>
<proteinExistence type="predicted"/>
<dbReference type="Proteomes" id="UP000620156">
    <property type="component" value="Unassembled WGS sequence"/>
</dbReference>
<reference evidence="1" key="1">
    <citation type="journal article" date="2014" name="Int. J. Syst. Evol. Microbiol.">
        <title>Complete genome sequence of Corynebacterium casei LMG S-19264T (=DSM 44701T), isolated from a smear-ripened cheese.</title>
        <authorList>
            <consortium name="US DOE Joint Genome Institute (JGI-PGF)"/>
            <person name="Walter F."/>
            <person name="Albersmeier A."/>
            <person name="Kalinowski J."/>
            <person name="Ruckert C."/>
        </authorList>
    </citation>
    <scope>NUCLEOTIDE SEQUENCE</scope>
    <source>
        <strain evidence="1">JCM 3131</strain>
    </source>
</reference>
<reference evidence="1" key="2">
    <citation type="submission" date="2020-09" db="EMBL/GenBank/DDBJ databases">
        <authorList>
            <person name="Sun Q."/>
            <person name="Ohkuma M."/>
        </authorList>
    </citation>
    <scope>NUCLEOTIDE SEQUENCE</scope>
    <source>
        <strain evidence="1">JCM 3131</strain>
    </source>
</reference>